<dbReference type="Proteomes" id="UP000799118">
    <property type="component" value="Unassembled WGS sequence"/>
</dbReference>
<dbReference type="GO" id="GO:0005634">
    <property type="term" value="C:nucleus"/>
    <property type="evidence" value="ECO:0007669"/>
    <property type="project" value="UniProtKB-SubCell"/>
</dbReference>
<dbReference type="AlphaFoldDB" id="A0A6A4ICA6"/>
<evidence type="ECO:0000256" key="5">
    <source>
        <dbReference type="ARBA" id="ARBA00023242"/>
    </source>
</evidence>
<evidence type="ECO:0000313" key="6">
    <source>
        <dbReference type="EMBL" id="KAE9407640.1"/>
    </source>
</evidence>
<name>A0A6A4ICA6_9AGAR</name>
<evidence type="ECO:0000313" key="7">
    <source>
        <dbReference type="Proteomes" id="UP000799118"/>
    </source>
</evidence>
<keyword evidence="3" id="KW-0863">Zinc-finger</keyword>
<dbReference type="GO" id="GO:0008270">
    <property type="term" value="F:zinc ion binding"/>
    <property type="evidence" value="ECO:0007669"/>
    <property type="project" value="UniProtKB-KW"/>
</dbReference>
<feature type="non-terminal residue" evidence="6">
    <location>
        <position position="1"/>
    </location>
</feature>
<evidence type="ECO:0000256" key="1">
    <source>
        <dbReference type="ARBA" id="ARBA00004123"/>
    </source>
</evidence>
<evidence type="ECO:0008006" key="8">
    <source>
        <dbReference type="Google" id="ProtNLM"/>
    </source>
</evidence>
<evidence type="ECO:0000256" key="3">
    <source>
        <dbReference type="ARBA" id="ARBA00022771"/>
    </source>
</evidence>
<keyword evidence="5" id="KW-0539">Nucleus</keyword>
<gene>
    <name evidence="6" type="ORF">BT96DRAFT_763042</name>
</gene>
<proteinExistence type="predicted"/>
<dbReference type="EMBL" id="ML769394">
    <property type="protein sequence ID" value="KAE9407640.1"/>
    <property type="molecule type" value="Genomic_DNA"/>
</dbReference>
<feature type="non-terminal residue" evidence="6">
    <location>
        <position position="222"/>
    </location>
</feature>
<sequence>ERIRARWTSPIYSFFKSDVTVGYEKGRKYHYFTCNACHCKGKGGLRRYQDSSDKNSPGNLKKHAVNCFGQDTVDAAIKGSTHLQQDSSIYAAFGRKGAAPVNITHRAHTNAQIRANLVRWITENNCSVNIVEDRKFRELMLAGRPQSVLPSCSTVAQDIQESFQQCDEKVSALLQNYPGRLSFATDAWTSPNHRAMAAWTAHLQHEGKPLVFLLDVFEIPEV</sequence>
<evidence type="ECO:0000256" key="4">
    <source>
        <dbReference type="ARBA" id="ARBA00022833"/>
    </source>
</evidence>
<organism evidence="6 7">
    <name type="scientific">Gymnopus androsaceus JB14</name>
    <dbReference type="NCBI Taxonomy" id="1447944"/>
    <lineage>
        <taxon>Eukaryota</taxon>
        <taxon>Fungi</taxon>
        <taxon>Dikarya</taxon>
        <taxon>Basidiomycota</taxon>
        <taxon>Agaricomycotina</taxon>
        <taxon>Agaricomycetes</taxon>
        <taxon>Agaricomycetidae</taxon>
        <taxon>Agaricales</taxon>
        <taxon>Marasmiineae</taxon>
        <taxon>Omphalotaceae</taxon>
        <taxon>Gymnopus</taxon>
    </lineage>
</organism>
<dbReference type="PANTHER" id="PTHR46481:SF10">
    <property type="entry name" value="ZINC FINGER BED DOMAIN-CONTAINING PROTEIN 39"/>
    <property type="match status" value="1"/>
</dbReference>
<keyword evidence="4" id="KW-0862">Zinc</keyword>
<dbReference type="SUPFAM" id="SSF140996">
    <property type="entry name" value="Hermes dimerisation domain"/>
    <property type="match status" value="1"/>
</dbReference>
<dbReference type="OrthoDB" id="2687121at2759"/>
<reference evidence="6" key="1">
    <citation type="journal article" date="2019" name="Environ. Microbiol.">
        <title>Fungal ecological strategies reflected in gene transcription - a case study of two litter decomposers.</title>
        <authorList>
            <person name="Barbi F."/>
            <person name="Kohler A."/>
            <person name="Barry K."/>
            <person name="Baskaran P."/>
            <person name="Daum C."/>
            <person name="Fauchery L."/>
            <person name="Ihrmark K."/>
            <person name="Kuo A."/>
            <person name="LaButti K."/>
            <person name="Lipzen A."/>
            <person name="Morin E."/>
            <person name="Grigoriev I.V."/>
            <person name="Henrissat B."/>
            <person name="Lindahl B."/>
            <person name="Martin F."/>
        </authorList>
    </citation>
    <scope>NUCLEOTIDE SEQUENCE</scope>
    <source>
        <strain evidence="6">JB14</strain>
    </source>
</reference>
<comment type="subcellular location">
    <subcellularLocation>
        <location evidence="1">Nucleus</location>
    </subcellularLocation>
</comment>
<keyword evidence="2" id="KW-0479">Metal-binding</keyword>
<protein>
    <recommendedName>
        <fullName evidence="8">BED-type domain-containing protein</fullName>
    </recommendedName>
</protein>
<dbReference type="InterPro" id="IPR052035">
    <property type="entry name" value="ZnF_BED_domain_contain"/>
</dbReference>
<accession>A0A6A4ICA6</accession>
<dbReference type="PANTHER" id="PTHR46481">
    <property type="entry name" value="ZINC FINGER BED DOMAIN-CONTAINING PROTEIN 4"/>
    <property type="match status" value="1"/>
</dbReference>
<evidence type="ECO:0000256" key="2">
    <source>
        <dbReference type="ARBA" id="ARBA00022723"/>
    </source>
</evidence>
<keyword evidence="7" id="KW-1185">Reference proteome</keyword>